<proteinExistence type="inferred from homology"/>
<feature type="compositionally biased region" description="Low complexity" evidence="6">
    <location>
        <begin position="174"/>
        <end position="184"/>
    </location>
</feature>
<dbReference type="SUPFAM" id="SSF55008">
    <property type="entry name" value="HMA, heavy metal-associated domain"/>
    <property type="match status" value="1"/>
</dbReference>
<feature type="transmembrane region" description="Helical" evidence="7">
    <location>
        <begin position="20"/>
        <end position="45"/>
    </location>
</feature>
<keyword evidence="9" id="KW-1185">Reference proteome</keyword>
<dbReference type="Gene3D" id="3.30.70.100">
    <property type="match status" value="1"/>
</dbReference>
<feature type="domain" description="HMA" evidence="8">
    <location>
        <begin position="47"/>
        <end position="110"/>
    </location>
</feature>
<organism evidence="9 10">
    <name type="scientific">Cucurbita moschata</name>
    <name type="common">Winter crookneck squash</name>
    <name type="synonym">Cucurbita pepo var. moschata</name>
    <dbReference type="NCBI Taxonomy" id="3662"/>
    <lineage>
        <taxon>Eukaryota</taxon>
        <taxon>Viridiplantae</taxon>
        <taxon>Streptophyta</taxon>
        <taxon>Embryophyta</taxon>
        <taxon>Tracheophyta</taxon>
        <taxon>Spermatophyta</taxon>
        <taxon>Magnoliopsida</taxon>
        <taxon>eudicotyledons</taxon>
        <taxon>Gunneridae</taxon>
        <taxon>Pentapetalae</taxon>
        <taxon>rosids</taxon>
        <taxon>fabids</taxon>
        <taxon>Cucurbitales</taxon>
        <taxon>Cucurbitaceae</taxon>
        <taxon>Cucurbiteae</taxon>
        <taxon>Cucurbita</taxon>
    </lineage>
</organism>
<dbReference type="FunFam" id="3.30.70.100:FF:000008">
    <property type="entry name" value="Copper transport protein ATOX1"/>
    <property type="match status" value="1"/>
</dbReference>
<dbReference type="Proteomes" id="UP000504609">
    <property type="component" value="Unplaced"/>
</dbReference>
<keyword evidence="3" id="KW-0449">Lipoprotein</keyword>
<dbReference type="CDD" id="cd00371">
    <property type="entry name" value="HMA"/>
    <property type="match status" value="1"/>
</dbReference>
<evidence type="ECO:0000259" key="8">
    <source>
        <dbReference type="PROSITE" id="PS50846"/>
    </source>
</evidence>
<evidence type="ECO:0000256" key="1">
    <source>
        <dbReference type="ARBA" id="ARBA00022481"/>
    </source>
</evidence>
<sequence>MAVVCSEAASQRLRAQVKCLLFLSKFLTFFSLFFSSGISQLIPFFPLQVWVLKVSIHCEGCKRKVKKVLQSIDGVYTTIIDSDQQKVTVTGNVSLETLTKRLAKAGKHAEIWPEKQGGKEKQLIKMLETNKGNSQENGRSPGTNKASAKKVGFKVNPVENKRKEQNEKSKNIESSSRSPSAGSSDSKENAIGHEGCSPDKGGAGKSGEKKETKGQPGISDKSGSNHQNGHGTLNVDPDVGHKKANPLAQQIYTGPKGCFVPPPTLGLNYNAPHLGKGLEFLYSVPPIPFSYSNDQTENYEDQAKSQAYMDYFSEENAHGCFIM</sequence>
<dbReference type="AlphaFoldDB" id="A0A6J1GYE6"/>
<comment type="similarity">
    <text evidence="5">Belongs to the HIPP family.</text>
</comment>
<evidence type="ECO:0000313" key="9">
    <source>
        <dbReference type="Proteomes" id="UP000504609"/>
    </source>
</evidence>
<feature type="region of interest" description="Disordered" evidence="6">
    <location>
        <begin position="130"/>
        <end position="242"/>
    </location>
</feature>
<keyword evidence="4" id="KW-0636">Prenylation</keyword>
<dbReference type="KEGG" id="cmos:111457975"/>
<dbReference type="InterPro" id="IPR036163">
    <property type="entry name" value="HMA_dom_sf"/>
</dbReference>
<feature type="compositionally biased region" description="Polar residues" evidence="6">
    <location>
        <begin position="221"/>
        <end position="231"/>
    </location>
</feature>
<accession>A0A6J1GYE6</accession>
<evidence type="ECO:0000256" key="6">
    <source>
        <dbReference type="SAM" id="MobiDB-lite"/>
    </source>
</evidence>
<feature type="compositionally biased region" description="Polar residues" evidence="6">
    <location>
        <begin position="130"/>
        <end position="146"/>
    </location>
</feature>
<evidence type="ECO:0000313" key="10">
    <source>
        <dbReference type="RefSeq" id="XP_022956214.1"/>
    </source>
</evidence>
<dbReference type="PANTHER" id="PTHR45868:SF86">
    <property type="entry name" value="HMA DOMAIN-CONTAINING PROTEIN"/>
    <property type="match status" value="1"/>
</dbReference>
<protein>
    <submittedName>
        <fullName evidence="10">Heavy metal-associated isoprenylated plant protein 35-like isoform X1</fullName>
    </submittedName>
</protein>
<dbReference type="InterPro" id="IPR006121">
    <property type="entry name" value="HMA_dom"/>
</dbReference>
<evidence type="ECO:0000256" key="3">
    <source>
        <dbReference type="ARBA" id="ARBA00023288"/>
    </source>
</evidence>
<dbReference type="PROSITE" id="PS50846">
    <property type="entry name" value="HMA_2"/>
    <property type="match status" value="1"/>
</dbReference>
<reference evidence="10" key="1">
    <citation type="submission" date="2025-08" db="UniProtKB">
        <authorList>
            <consortium name="RefSeq"/>
        </authorList>
    </citation>
    <scope>IDENTIFICATION</scope>
    <source>
        <tissue evidence="10">Young leaves</tissue>
    </source>
</reference>
<gene>
    <name evidence="10" type="primary">LOC111457975</name>
</gene>
<keyword evidence="2" id="KW-0479">Metal-binding</keyword>
<evidence type="ECO:0000256" key="5">
    <source>
        <dbReference type="ARBA" id="ARBA00024045"/>
    </source>
</evidence>
<dbReference type="RefSeq" id="XP_022956214.1">
    <property type="nucleotide sequence ID" value="XM_023100446.1"/>
</dbReference>
<dbReference type="Pfam" id="PF00403">
    <property type="entry name" value="HMA"/>
    <property type="match status" value="1"/>
</dbReference>
<dbReference type="GO" id="GO:0046872">
    <property type="term" value="F:metal ion binding"/>
    <property type="evidence" value="ECO:0007669"/>
    <property type="project" value="UniProtKB-KW"/>
</dbReference>
<keyword evidence="7" id="KW-0812">Transmembrane</keyword>
<dbReference type="PANTHER" id="PTHR45868">
    <property type="entry name" value="HEAVY METAL-ASSOCIATED ISOPRENYLATED PLANT PROTEIN 33-RELATED"/>
    <property type="match status" value="1"/>
</dbReference>
<keyword evidence="1" id="KW-0488">Methylation</keyword>
<name>A0A6J1GYE6_CUCMO</name>
<keyword evidence="7" id="KW-0472">Membrane</keyword>
<feature type="compositionally biased region" description="Basic and acidic residues" evidence="6">
    <location>
        <begin position="159"/>
        <end position="171"/>
    </location>
</feature>
<evidence type="ECO:0000256" key="4">
    <source>
        <dbReference type="ARBA" id="ARBA00023289"/>
    </source>
</evidence>
<evidence type="ECO:0000256" key="2">
    <source>
        <dbReference type="ARBA" id="ARBA00022723"/>
    </source>
</evidence>
<dbReference type="GeneID" id="111457975"/>
<evidence type="ECO:0000256" key="7">
    <source>
        <dbReference type="SAM" id="Phobius"/>
    </source>
</evidence>
<keyword evidence="7" id="KW-1133">Transmembrane helix</keyword>